<accession>A0A9Q0L3R1</accession>
<evidence type="ECO:0000313" key="2">
    <source>
        <dbReference type="Proteomes" id="UP001141806"/>
    </source>
</evidence>
<dbReference type="EMBL" id="JAMYWD010000001">
    <property type="protein sequence ID" value="KAJ4981937.1"/>
    <property type="molecule type" value="Genomic_DNA"/>
</dbReference>
<name>A0A9Q0L3R1_9MAGN</name>
<proteinExistence type="predicted"/>
<keyword evidence="2" id="KW-1185">Reference proteome</keyword>
<dbReference type="Proteomes" id="UP001141806">
    <property type="component" value="Unassembled WGS sequence"/>
</dbReference>
<protein>
    <submittedName>
        <fullName evidence="1">Uncharacterized protein</fullName>
    </submittedName>
</protein>
<reference evidence="1" key="1">
    <citation type="journal article" date="2023" name="Plant J.">
        <title>The genome of the king protea, Protea cynaroides.</title>
        <authorList>
            <person name="Chang J."/>
            <person name="Duong T.A."/>
            <person name="Schoeman C."/>
            <person name="Ma X."/>
            <person name="Roodt D."/>
            <person name="Barker N."/>
            <person name="Li Z."/>
            <person name="Van de Peer Y."/>
            <person name="Mizrachi E."/>
        </authorList>
    </citation>
    <scope>NUCLEOTIDE SEQUENCE</scope>
    <source>
        <tissue evidence="1">Young leaves</tissue>
    </source>
</reference>
<evidence type="ECO:0000313" key="1">
    <source>
        <dbReference type="EMBL" id="KAJ4981937.1"/>
    </source>
</evidence>
<organism evidence="1 2">
    <name type="scientific">Protea cynaroides</name>
    <dbReference type="NCBI Taxonomy" id="273540"/>
    <lineage>
        <taxon>Eukaryota</taxon>
        <taxon>Viridiplantae</taxon>
        <taxon>Streptophyta</taxon>
        <taxon>Embryophyta</taxon>
        <taxon>Tracheophyta</taxon>
        <taxon>Spermatophyta</taxon>
        <taxon>Magnoliopsida</taxon>
        <taxon>Proteales</taxon>
        <taxon>Proteaceae</taxon>
        <taxon>Protea</taxon>
    </lineage>
</organism>
<comment type="caution">
    <text evidence="1">The sequence shown here is derived from an EMBL/GenBank/DDBJ whole genome shotgun (WGS) entry which is preliminary data.</text>
</comment>
<dbReference type="AlphaFoldDB" id="A0A9Q0L3R1"/>
<gene>
    <name evidence="1" type="ORF">NE237_032774</name>
</gene>
<sequence>MQPAHYLPSISPAICPMLENLHTLIKTVSTPPYNIWYTLLLRCTSTCTATDLQPSHLDLHLQATYYHPPLIPLTPLLISPSPAAKNPTIDACYSSSNPPQSTCHPIKIIPHSNYIINNLPPIHSSKPNLIQHLTTHFPAEIQ</sequence>